<reference evidence="1" key="1">
    <citation type="submission" date="2022-04" db="EMBL/GenBank/DDBJ databases">
        <title>Jade perch genome.</title>
        <authorList>
            <person name="Chao B."/>
        </authorList>
    </citation>
    <scope>NUCLEOTIDE SEQUENCE</scope>
    <source>
        <strain evidence="1">CB-2022</strain>
    </source>
</reference>
<dbReference type="EMBL" id="CM041537">
    <property type="protein sequence ID" value="KAI3370315.1"/>
    <property type="molecule type" value="Genomic_DNA"/>
</dbReference>
<gene>
    <name evidence="1" type="ORF">L3Q82_025086</name>
</gene>
<dbReference type="Proteomes" id="UP000831701">
    <property type="component" value="Chromosome 7"/>
</dbReference>
<accession>A0ACB8WRP9</accession>
<comment type="caution">
    <text evidence="1">The sequence shown here is derived from an EMBL/GenBank/DDBJ whole genome shotgun (WGS) entry which is preliminary data.</text>
</comment>
<sequence>MCPLWARRSSSVTGLLSTWLLRDLSLFRTPPPGLRSRGGAAPPCPPPETFSATGASLRALAPLIVDPLRLPPSARVCPSDSNNKHNNYIINNNNKDNYIINNNNKHNNYIINKDNNHIINNNNKDNNHIINKHNNYIINNNNKDNNHIINNNNKDNNHIIISNNKDNNYIINNNNKDNNHIINKHNNYIINKHNNYTLNNISNTLVLLESVMESSVETGDLTKPKPVLAPKPRLTPKPFSLQKNTSIRSIHAPKTTPVTSNTTTQQTIKSESTGVPKPTLPKPVRPPTASDSKPSSVSALSKDQSKTTKESKASPHGEDTPDSSVGKSDPAPQTAPPKETPKSKPIQKDDVIQTDLKVSRDVATNSEQKDGGKDKDETETPDVQKRKESGGDASSSASPAYGRGSTRKRLSMELTSKFESGGLSLPPQPRIATSTTCTKDDEAKPESPGPERSQPASEPSNRESDEGGQNEDYVGGGSIKRRISRLFDPSSRPEVTTKREEPEIVNGMGGVKERIKNWTAETSSEGAKAEKKPQVVPRTRPKRFEPPSSPAADEAPKTPPVEPPASKTSPSQAEDIPSKVSPAERHTDTPMETSVDDLTTDKPPESPAQTSGEHIRSTSTAADVMRCRSPSTGHAATDEGDRAESESAQHAPKRDNVKRRSVRFGVVERDDGGPPLILGSGSDSSSEEEEEEGEEEAEEVSVPVYRKVLQMKDDEAQQQEEKRLKHLEFEKIRTQETELARLKLEEERKRKEEEEEKKERNSEAERRGGEGKKEAGGRANGEAEEGGVGARKVERGEGEGKKEAGGRGNGEAEEGSVGARKVERGEGEGKKERLEEEEMERQRKEALERERLKEEREKERKRLQEEEMDRQRKEAWERERLEEEEREKERLREKELERERQMEEMWQRQREEERERAKQKEERLQREQEERERESLREERERQRLREVERSSLEHEEHRLEGKLREEEMNKEKEREEKWEKEWVKKTGRPSGDERERELELRWQRQKVEDMEKARQKEERLRQEERERERLREEAEERERHRRLRELQERQEERERLRLLEMEKQREEARREEERRRQVEKERVEELERQMREELASKRAQELEEKLRREKERERDVLTTRGEAAQSLISFDSEDRVFPSYSPLAKAHQPTESQIEVAYDDFSVRPPLIKVDYDDFSVKPKRWGSQAKAKAAPVPQSRAADPVEKEEVEAPVSRDVSRWENKMPEEVEKRESPEPTLSWQHPEEEEKKFIPMQVDKEAEVKEEMESEEEEETQVNEAGEEEEEEEDENEYLGGKLSAAQLQVAGWVGGVRRSLQGALELMWGTAEEKQEEEEEDKEEEDERGDGETRFQRAMSPLRSFARRSRRSLRRFSTRSQQTLQRKATETCSEQVNSYCVNSEDKDTDALIDTEPDHNEAREQTSEIDSPTDVPDQVPEVASEEADSADLQRVEELAPFPESSTPLLDTTAQRSKADLGKRRIRTRPSRIIRRGSTPTESPDWRTHDSTDAKEASSKQRESDSDEEQPKPKVVCSPPPTSQRLPAFPGLSPASLIAQLKKRTVGRGTGGGEETEENKGRGEKESPSEEAAPSPSQLSRSPRTAAHLAGAARVLPPIGGTDGGGKMTEQQGTPDQLPAEKGQGGAGATYKLAVFEFENFRGNKVELSGECKDVLGKTQRVGSVIVESGPWVGFERPGFAGEQFVLERGEYPRWSTWTNCLSSYTLSSFRPLKVDSADHKLHLFENAGFEGRKMEIVDDDVPSLWAYGFQDRVASAKAISGTWVGYMYPGYRGRQYVFEHGDFKHWNDWGATAPQIQSVRRVRDMQWHKRGCYIAPAPAPTPPNPNPDPNPDPNPNPNPNPTPTTNPKSQTQPQP</sequence>
<evidence type="ECO:0000313" key="1">
    <source>
        <dbReference type="EMBL" id="KAI3370315.1"/>
    </source>
</evidence>
<evidence type="ECO:0000313" key="2">
    <source>
        <dbReference type="Proteomes" id="UP000831701"/>
    </source>
</evidence>
<keyword evidence="2" id="KW-1185">Reference proteome</keyword>
<name>A0ACB8WRP9_9TELE</name>
<proteinExistence type="predicted"/>
<organism evidence="1 2">
    <name type="scientific">Scortum barcoo</name>
    <name type="common">barcoo grunter</name>
    <dbReference type="NCBI Taxonomy" id="214431"/>
    <lineage>
        <taxon>Eukaryota</taxon>
        <taxon>Metazoa</taxon>
        <taxon>Chordata</taxon>
        <taxon>Craniata</taxon>
        <taxon>Vertebrata</taxon>
        <taxon>Euteleostomi</taxon>
        <taxon>Actinopterygii</taxon>
        <taxon>Neopterygii</taxon>
        <taxon>Teleostei</taxon>
        <taxon>Neoteleostei</taxon>
        <taxon>Acanthomorphata</taxon>
        <taxon>Eupercaria</taxon>
        <taxon>Centrarchiformes</taxon>
        <taxon>Terapontoidei</taxon>
        <taxon>Terapontidae</taxon>
        <taxon>Scortum</taxon>
    </lineage>
</organism>
<protein>
    <submittedName>
        <fullName evidence="1">Uncharacterized protein</fullName>
    </submittedName>
</protein>